<dbReference type="Gene3D" id="1.10.260.40">
    <property type="entry name" value="lambda repressor-like DNA-binding domains"/>
    <property type="match status" value="1"/>
</dbReference>
<proteinExistence type="predicted"/>
<evidence type="ECO:0000313" key="6">
    <source>
        <dbReference type="Proteomes" id="UP000638043"/>
    </source>
</evidence>
<evidence type="ECO:0000256" key="2">
    <source>
        <dbReference type="ARBA" id="ARBA00023125"/>
    </source>
</evidence>
<dbReference type="Gene3D" id="3.40.50.2300">
    <property type="match status" value="2"/>
</dbReference>
<reference evidence="6" key="1">
    <citation type="journal article" date="2019" name="Int. J. Syst. Evol. Microbiol.">
        <title>The Global Catalogue of Microorganisms (GCM) 10K type strain sequencing project: providing services to taxonomists for standard genome sequencing and annotation.</title>
        <authorList>
            <consortium name="The Broad Institute Genomics Platform"/>
            <consortium name="The Broad Institute Genome Sequencing Center for Infectious Disease"/>
            <person name="Wu L."/>
            <person name="Ma J."/>
        </authorList>
    </citation>
    <scope>NUCLEOTIDE SEQUENCE [LARGE SCALE GENOMIC DNA]</scope>
    <source>
        <strain evidence="6">CGMCC 4.7181</strain>
    </source>
</reference>
<comment type="caution">
    <text evidence="5">The sequence shown here is derived from an EMBL/GenBank/DDBJ whole genome shotgun (WGS) entry which is preliminary data.</text>
</comment>
<keyword evidence="6" id="KW-1185">Reference proteome</keyword>
<dbReference type="InterPro" id="IPR028082">
    <property type="entry name" value="Peripla_BP_I"/>
</dbReference>
<dbReference type="SMART" id="SM00354">
    <property type="entry name" value="HTH_LACI"/>
    <property type="match status" value="1"/>
</dbReference>
<keyword evidence="2" id="KW-0238">DNA-binding</keyword>
<evidence type="ECO:0000259" key="4">
    <source>
        <dbReference type="PROSITE" id="PS50932"/>
    </source>
</evidence>
<dbReference type="PROSITE" id="PS00356">
    <property type="entry name" value="HTH_LACI_1"/>
    <property type="match status" value="1"/>
</dbReference>
<dbReference type="Pfam" id="PF13377">
    <property type="entry name" value="Peripla_BP_3"/>
    <property type="match status" value="1"/>
</dbReference>
<dbReference type="CDD" id="cd01392">
    <property type="entry name" value="HTH_LacI"/>
    <property type="match status" value="1"/>
</dbReference>
<dbReference type="Pfam" id="PF00356">
    <property type="entry name" value="LacI"/>
    <property type="match status" value="1"/>
</dbReference>
<feature type="domain" description="HTH lacI-type" evidence="4">
    <location>
        <begin position="1"/>
        <end position="53"/>
    </location>
</feature>
<keyword evidence="3" id="KW-0804">Transcription</keyword>
<name>A0ABQ2MZP6_9MICO</name>
<dbReference type="EMBL" id="BMMQ01000002">
    <property type="protein sequence ID" value="GGO60984.1"/>
    <property type="molecule type" value="Genomic_DNA"/>
</dbReference>
<dbReference type="PANTHER" id="PTHR30146">
    <property type="entry name" value="LACI-RELATED TRANSCRIPTIONAL REPRESSOR"/>
    <property type="match status" value="1"/>
</dbReference>
<dbReference type="InterPro" id="IPR046335">
    <property type="entry name" value="LacI/GalR-like_sensor"/>
</dbReference>
<evidence type="ECO:0000313" key="5">
    <source>
        <dbReference type="EMBL" id="GGO60984.1"/>
    </source>
</evidence>
<accession>A0ABQ2MZP6</accession>
<evidence type="ECO:0000256" key="1">
    <source>
        <dbReference type="ARBA" id="ARBA00023015"/>
    </source>
</evidence>
<organism evidence="5 6">
    <name type="scientific">Microbacterium nanhaiense</name>
    <dbReference type="NCBI Taxonomy" id="1301026"/>
    <lineage>
        <taxon>Bacteria</taxon>
        <taxon>Bacillati</taxon>
        <taxon>Actinomycetota</taxon>
        <taxon>Actinomycetes</taxon>
        <taxon>Micrococcales</taxon>
        <taxon>Microbacteriaceae</taxon>
        <taxon>Microbacterium</taxon>
    </lineage>
</organism>
<dbReference type="InterPro" id="IPR010982">
    <property type="entry name" value="Lambda_DNA-bd_dom_sf"/>
</dbReference>
<dbReference type="CDD" id="cd06267">
    <property type="entry name" value="PBP1_LacI_sugar_binding-like"/>
    <property type="match status" value="1"/>
</dbReference>
<sequence>MRDVARVAGVSTKTVSNVVTGAFTVRPETRERVEAAIRELDFVPNLSARELRNGRTGIIGVALPDLDTAYSAELLHLLVESAHRRGFAVQIEETASRPERERELISRAQAHRVDGLILNPIRLEDTVVTTLAHLPPVVVIGEVEQHAADSAIVDNRAAAAEVARFVISRGARRIAVMGGSADGAGLRTATSRIRFAGVTDAVAAAGIALDPLLTVAPETWHTASAAEAMERLIARGRAFDAVIAFTDSLALGVLSALHRHGIRVPDDVLVTGFDNVELSRFTTPSLTTVDFGLDRIAESAVGMLVERIEGVDLPPRALAHPFRIIERASTAS</sequence>
<dbReference type="PROSITE" id="PS50932">
    <property type="entry name" value="HTH_LACI_2"/>
    <property type="match status" value="1"/>
</dbReference>
<gene>
    <name evidence="5" type="ORF">GCM10010910_07710</name>
</gene>
<protein>
    <submittedName>
        <fullName evidence="5">LacI family transcriptional regulator</fullName>
    </submittedName>
</protein>
<dbReference type="InterPro" id="IPR000843">
    <property type="entry name" value="HTH_LacI"/>
</dbReference>
<dbReference type="PANTHER" id="PTHR30146:SF153">
    <property type="entry name" value="LACTOSE OPERON REPRESSOR"/>
    <property type="match status" value="1"/>
</dbReference>
<dbReference type="SUPFAM" id="SSF53822">
    <property type="entry name" value="Periplasmic binding protein-like I"/>
    <property type="match status" value="1"/>
</dbReference>
<dbReference type="Proteomes" id="UP000638043">
    <property type="component" value="Unassembled WGS sequence"/>
</dbReference>
<dbReference type="SUPFAM" id="SSF47413">
    <property type="entry name" value="lambda repressor-like DNA-binding domains"/>
    <property type="match status" value="1"/>
</dbReference>
<evidence type="ECO:0000256" key="3">
    <source>
        <dbReference type="ARBA" id="ARBA00023163"/>
    </source>
</evidence>
<keyword evidence="1" id="KW-0805">Transcription regulation</keyword>